<dbReference type="InterPro" id="IPR038063">
    <property type="entry name" value="Transpep_catalytic_dom"/>
</dbReference>
<feature type="domain" description="L,D-TPase catalytic" evidence="11">
    <location>
        <begin position="60"/>
        <end position="189"/>
    </location>
</feature>
<dbReference type="STRING" id="631454.N177_4021"/>
<dbReference type="GO" id="GO:0008360">
    <property type="term" value="P:regulation of cell shape"/>
    <property type="evidence" value="ECO:0007669"/>
    <property type="project" value="UniProtKB-UniRule"/>
</dbReference>
<organism evidence="12 13">
    <name type="scientific">Lutibaculum baratangense AMV1</name>
    <dbReference type="NCBI Taxonomy" id="631454"/>
    <lineage>
        <taxon>Bacteria</taxon>
        <taxon>Pseudomonadati</taxon>
        <taxon>Pseudomonadota</taxon>
        <taxon>Alphaproteobacteria</taxon>
        <taxon>Hyphomicrobiales</taxon>
        <taxon>Tepidamorphaceae</taxon>
        <taxon>Lutibaculum</taxon>
    </lineage>
</organism>
<dbReference type="EMBL" id="AWXZ01000040">
    <property type="protein sequence ID" value="ESR22884.1"/>
    <property type="molecule type" value="Genomic_DNA"/>
</dbReference>
<dbReference type="PROSITE" id="PS52029">
    <property type="entry name" value="LD_TPASE"/>
    <property type="match status" value="1"/>
</dbReference>
<evidence type="ECO:0000313" key="13">
    <source>
        <dbReference type="Proteomes" id="UP000017819"/>
    </source>
</evidence>
<evidence type="ECO:0000256" key="4">
    <source>
        <dbReference type="ARBA" id="ARBA00022679"/>
    </source>
</evidence>
<keyword evidence="5" id="KW-0378">Hydrolase</keyword>
<dbReference type="AlphaFoldDB" id="V4RBZ9"/>
<dbReference type="RefSeq" id="WP_023434130.1">
    <property type="nucleotide sequence ID" value="NZ_AWXZ01000040.1"/>
</dbReference>
<evidence type="ECO:0000256" key="8">
    <source>
        <dbReference type="ARBA" id="ARBA00023316"/>
    </source>
</evidence>
<keyword evidence="8 9" id="KW-0961">Cell wall biogenesis/degradation</keyword>
<evidence type="ECO:0000256" key="9">
    <source>
        <dbReference type="PROSITE-ProRule" id="PRU01373"/>
    </source>
</evidence>
<dbReference type="PANTHER" id="PTHR30582">
    <property type="entry name" value="L,D-TRANSPEPTIDASE"/>
    <property type="match status" value="1"/>
</dbReference>
<comment type="pathway">
    <text evidence="1 9">Cell wall biogenesis; peptidoglycan biosynthesis.</text>
</comment>
<dbReference type="GO" id="GO:0005576">
    <property type="term" value="C:extracellular region"/>
    <property type="evidence" value="ECO:0007669"/>
    <property type="project" value="TreeGrafter"/>
</dbReference>
<evidence type="ECO:0000259" key="11">
    <source>
        <dbReference type="PROSITE" id="PS52029"/>
    </source>
</evidence>
<dbReference type="FunFam" id="2.40.440.10:FF:000002">
    <property type="entry name" value="L,D-transpeptidase ErfK/SrfK"/>
    <property type="match status" value="1"/>
</dbReference>
<dbReference type="OrthoDB" id="8446117at2"/>
<keyword evidence="10" id="KW-0732">Signal</keyword>
<dbReference type="GO" id="GO:0018104">
    <property type="term" value="P:peptidoglycan-protein cross-linking"/>
    <property type="evidence" value="ECO:0007669"/>
    <property type="project" value="TreeGrafter"/>
</dbReference>
<feature type="chain" id="PRO_5004726483" evidence="10">
    <location>
        <begin position="25"/>
        <end position="190"/>
    </location>
</feature>
<evidence type="ECO:0000313" key="12">
    <source>
        <dbReference type="EMBL" id="ESR22884.1"/>
    </source>
</evidence>
<sequence length="190" mass="20602">MKLGFRLLLCLFAGFVTVSQPADAIQLDPTTGRPLEDVGVYSSRHQAPRTVAFAGDHGPGTIVVDTTAKELFLVLGGGKARRYSIGVGREGKQFSGTFNITRKAEWPGWTPTAEMRAALPTLPNHMEGGPMNPLGARALYIGSTLYRIHGTNVSWSVGREMSSGCIRMTNEDVIDLYDRVPVGARVVVQR</sequence>
<dbReference type="UniPathway" id="UPA00219"/>
<keyword evidence="3" id="KW-0328">Glycosyltransferase</keyword>
<dbReference type="GO" id="GO:0016757">
    <property type="term" value="F:glycosyltransferase activity"/>
    <property type="evidence" value="ECO:0007669"/>
    <property type="project" value="UniProtKB-KW"/>
</dbReference>
<dbReference type="GO" id="GO:0071555">
    <property type="term" value="P:cell wall organization"/>
    <property type="evidence" value="ECO:0007669"/>
    <property type="project" value="UniProtKB-UniRule"/>
</dbReference>
<accession>V4RBZ9</accession>
<proteinExistence type="inferred from homology"/>
<dbReference type="InterPro" id="IPR005490">
    <property type="entry name" value="LD_TPept_cat_dom"/>
</dbReference>
<dbReference type="Gene3D" id="2.40.440.10">
    <property type="entry name" value="L,D-transpeptidase catalytic domain-like"/>
    <property type="match status" value="1"/>
</dbReference>
<evidence type="ECO:0000256" key="1">
    <source>
        <dbReference type="ARBA" id="ARBA00004752"/>
    </source>
</evidence>
<evidence type="ECO:0000256" key="6">
    <source>
        <dbReference type="ARBA" id="ARBA00022960"/>
    </source>
</evidence>
<evidence type="ECO:0000256" key="3">
    <source>
        <dbReference type="ARBA" id="ARBA00022676"/>
    </source>
</evidence>
<feature type="signal peptide" evidence="10">
    <location>
        <begin position="1"/>
        <end position="24"/>
    </location>
</feature>
<name>V4RBZ9_9HYPH</name>
<keyword evidence="4" id="KW-0808">Transferase</keyword>
<dbReference type="eggNOG" id="COG1376">
    <property type="taxonomic scope" value="Bacteria"/>
</dbReference>
<keyword evidence="13" id="KW-1185">Reference proteome</keyword>
<reference evidence="12 13" key="1">
    <citation type="journal article" date="2014" name="Genome Announc.">
        <title>Draft Genome Sequence of Lutibaculum baratangense Strain AMV1T, Isolated from a Mud Volcano in Andamans, India.</title>
        <authorList>
            <person name="Singh A."/>
            <person name="Sreenivas A."/>
            <person name="Sathyanarayana Reddy G."/>
            <person name="Pinnaka A.K."/>
            <person name="Shivaji S."/>
        </authorList>
    </citation>
    <scope>NUCLEOTIDE SEQUENCE [LARGE SCALE GENOMIC DNA]</scope>
    <source>
        <strain evidence="12 13">AMV1</strain>
    </source>
</reference>
<protein>
    <submittedName>
        <fullName evidence="12">ErfK/YbiS/YcfS/YnhG</fullName>
    </submittedName>
</protein>
<evidence type="ECO:0000256" key="5">
    <source>
        <dbReference type="ARBA" id="ARBA00022801"/>
    </source>
</evidence>
<comment type="caution">
    <text evidence="12">The sequence shown here is derived from an EMBL/GenBank/DDBJ whole genome shotgun (WGS) entry which is preliminary data.</text>
</comment>
<comment type="similarity">
    <text evidence="2">Belongs to the YkuD family.</text>
</comment>
<evidence type="ECO:0000256" key="7">
    <source>
        <dbReference type="ARBA" id="ARBA00022984"/>
    </source>
</evidence>
<dbReference type="PANTHER" id="PTHR30582:SF24">
    <property type="entry name" value="L,D-TRANSPEPTIDASE ERFK_SRFK-RELATED"/>
    <property type="match status" value="1"/>
</dbReference>
<dbReference type="CDD" id="cd16913">
    <property type="entry name" value="YkuD_like"/>
    <property type="match status" value="1"/>
</dbReference>
<gene>
    <name evidence="12" type="ORF">N177_4021</name>
</gene>
<feature type="active site" description="Nucleophile" evidence="9">
    <location>
        <position position="165"/>
    </location>
</feature>
<dbReference type="Proteomes" id="UP000017819">
    <property type="component" value="Unassembled WGS sequence"/>
</dbReference>
<dbReference type="GO" id="GO:0071972">
    <property type="term" value="F:peptidoglycan L,D-transpeptidase activity"/>
    <property type="evidence" value="ECO:0007669"/>
    <property type="project" value="TreeGrafter"/>
</dbReference>
<dbReference type="InterPro" id="IPR050979">
    <property type="entry name" value="LD-transpeptidase"/>
</dbReference>
<dbReference type="Pfam" id="PF03734">
    <property type="entry name" value="YkuD"/>
    <property type="match status" value="1"/>
</dbReference>
<evidence type="ECO:0000256" key="10">
    <source>
        <dbReference type="SAM" id="SignalP"/>
    </source>
</evidence>
<dbReference type="SUPFAM" id="SSF141523">
    <property type="entry name" value="L,D-transpeptidase catalytic domain-like"/>
    <property type="match status" value="1"/>
</dbReference>
<keyword evidence="6 9" id="KW-0133">Cell shape</keyword>
<evidence type="ECO:0000256" key="2">
    <source>
        <dbReference type="ARBA" id="ARBA00005992"/>
    </source>
</evidence>
<feature type="active site" description="Proton donor/acceptor" evidence="9">
    <location>
        <position position="149"/>
    </location>
</feature>
<dbReference type="PATRIC" id="fig|631454.5.peg.3972"/>
<keyword evidence="7 9" id="KW-0573">Peptidoglycan synthesis</keyword>